<dbReference type="Pfam" id="PF12796">
    <property type="entry name" value="Ank_2"/>
    <property type="match status" value="1"/>
</dbReference>
<dbReference type="PANTHER" id="PTHR24184:SF11">
    <property type="entry name" value="ANKYRIN REPEAT AND SOCS BOX CONTAINING 3"/>
    <property type="match status" value="1"/>
</dbReference>
<keyword evidence="1" id="KW-0040">ANK repeat</keyword>
<sequence length="728" mass="79796">MEGEQRPQQRGQQQQHHKARKPKPHHPHHVVPKHETGYTDEALEECHDLIDRAEEQAHLHDPDSMYSTTDHPEPVHLAKRGGLEGTSGGSGSGSGGAGGKVQETGKKMTGKIGEKVEQMKEKMTGDTTATASPAQPAVETSETTIGNAANDNSPTSTPGDNPSPSSDSHPSDAPTPTKPSDLPIHHDMLLLEALSAALVGIRPETLSSTSTSTTSPETDDYVPVYSETDPSPALPPELTSGDAATPYAALLSVLNSNPTLLSLLSLPLTSYPPPLHAFWSPVHRRTVPAPHPLAARTDLSDEHKRCVYRAQMRLVNAFFAAVEAGDTETVTRFVRNGFVSPDVTDACEQGLFLINGEERFGGRTPLIAAVQAGRGDVVCTLMGLGAGVDVYGTVKAPAASRVSGKRTRHHDVWVRRTPLMVAATENRLAMVKLLMEDFGADDSLIAPDGQLALRLAAEHNRTEIVKYLPARRGGAWRRWRTEHAVAVRRAVWAARKIGFFFEFFLWHVPKFFLWDVPKHGVVKPLWKGSKYCWENKHKFGGWCKRQAKALPGRLARAGKAVWRGVCKIPKIIKALVKWVWGCIKRIPKAMKVLAVWLWDALKTVGGAVKHAFLRVVAAIHTAVAAVLDFFRSITLRDVWRGVKDAMEALVRGLPRAIWVAVSGFGIAVATVIVALFGLVGHIFLFILQILLYIVQYVPKQLGVMLSAFWSSVARGYHEILVWFNPKRI</sequence>
<proteinExistence type="predicted"/>
<comment type="caution">
    <text evidence="4">The sequence shown here is derived from an EMBL/GenBank/DDBJ whole genome shotgun (WGS) entry which is preliminary data.</text>
</comment>
<feature type="compositionally biased region" description="Basic and acidic residues" evidence="2">
    <location>
        <begin position="112"/>
        <end position="124"/>
    </location>
</feature>
<feature type="compositionally biased region" description="Basic and acidic residues" evidence="2">
    <location>
        <begin position="44"/>
        <end position="63"/>
    </location>
</feature>
<dbReference type="PANTHER" id="PTHR24184">
    <property type="entry name" value="SI:CH211-189E2.2"/>
    <property type="match status" value="1"/>
</dbReference>
<feature type="compositionally biased region" description="Basic residues" evidence="2">
    <location>
        <begin position="15"/>
        <end position="31"/>
    </location>
</feature>
<feature type="repeat" description="ANK" evidence="1">
    <location>
        <begin position="361"/>
        <end position="393"/>
    </location>
</feature>
<dbReference type="Gene3D" id="1.25.40.20">
    <property type="entry name" value="Ankyrin repeat-containing domain"/>
    <property type="match status" value="1"/>
</dbReference>
<dbReference type="SUPFAM" id="SSF48403">
    <property type="entry name" value="Ankyrin repeat"/>
    <property type="match status" value="1"/>
</dbReference>
<reference evidence="4 5" key="1">
    <citation type="journal article" date="2024" name="Commun. Biol.">
        <title>Comparative genomic analysis of thermophilic fungi reveals convergent evolutionary adaptations and gene losses.</title>
        <authorList>
            <person name="Steindorff A.S."/>
            <person name="Aguilar-Pontes M.V."/>
            <person name="Robinson A.J."/>
            <person name="Andreopoulos B."/>
            <person name="LaButti K."/>
            <person name="Kuo A."/>
            <person name="Mondo S."/>
            <person name="Riley R."/>
            <person name="Otillar R."/>
            <person name="Haridas S."/>
            <person name="Lipzen A."/>
            <person name="Grimwood J."/>
            <person name="Schmutz J."/>
            <person name="Clum A."/>
            <person name="Reid I.D."/>
            <person name="Moisan M.C."/>
            <person name="Butler G."/>
            <person name="Nguyen T.T.M."/>
            <person name="Dewar K."/>
            <person name="Conant G."/>
            <person name="Drula E."/>
            <person name="Henrissat B."/>
            <person name="Hansel C."/>
            <person name="Singer S."/>
            <person name="Hutchinson M.I."/>
            <person name="de Vries R.P."/>
            <person name="Natvig D.O."/>
            <person name="Powell A.J."/>
            <person name="Tsang A."/>
            <person name="Grigoriev I.V."/>
        </authorList>
    </citation>
    <scope>NUCLEOTIDE SEQUENCE [LARGE SCALE GENOMIC DNA]</scope>
    <source>
        <strain evidence="4 5">CBS 620.91</strain>
    </source>
</reference>
<evidence type="ECO:0000256" key="1">
    <source>
        <dbReference type="PROSITE-ProRule" id="PRU00023"/>
    </source>
</evidence>
<dbReference type="PROSITE" id="PS50297">
    <property type="entry name" value="ANK_REP_REGION"/>
    <property type="match status" value="1"/>
</dbReference>
<name>A0ABR3VCA4_HUMIN</name>
<evidence type="ECO:0008006" key="6">
    <source>
        <dbReference type="Google" id="ProtNLM"/>
    </source>
</evidence>
<dbReference type="InterPro" id="IPR036770">
    <property type="entry name" value="Ankyrin_rpt-contain_sf"/>
</dbReference>
<evidence type="ECO:0000256" key="3">
    <source>
        <dbReference type="SAM" id="Phobius"/>
    </source>
</evidence>
<dbReference type="SMART" id="SM00248">
    <property type="entry name" value="ANK"/>
    <property type="match status" value="4"/>
</dbReference>
<dbReference type="EMBL" id="JAZGSY010000155">
    <property type="protein sequence ID" value="KAL1839468.1"/>
    <property type="molecule type" value="Genomic_DNA"/>
</dbReference>
<keyword evidence="3" id="KW-0812">Transmembrane</keyword>
<feature type="transmembrane region" description="Helical" evidence="3">
    <location>
        <begin position="656"/>
        <end position="676"/>
    </location>
</feature>
<keyword evidence="3" id="KW-0472">Membrane</keyword>
<evidence type="ECO:0000256" key="2">
    <source>
        <dbReference type="SAM" id="MobiDB-lite"/>
    </source>
</evidence>
<keyword evidence="3" id="KW-1133">Transmembrane helix</keyword>
<gene>
    <name evidence="4" type="ORF">VTJ49DRAFT_1477</name>
</gene>
<evidence type="ECO:0000313" key="4">
    <source>
        <dbReference type="EMBL" id="KAL1839468.1"/>
    </source>
</evidence>
<protein>
    <recommendedName>
        <fullName evidence="6">Ankyrin</fullName>
    </recommendedName>
</protein>
<accession>A0ABR3VCA4</accession>
<keyword evidence="5" id="KW-1185">Reference proteome</keyword>
<dbReference type="PROSITE" id="PS50088">
    <property type="entry name" value="ANK_REPEAT"/>
    <property type="match status" value="1"/>
</dbReference>
<feature type="compositionally biased region" description="Gly residues" evidence="2">
    <location>
        <begin position="83"/>
        <end position="99"/>
    </location>
</feature>
<dbReference type="InterPro" id="IPR002110">
    <property type="entry name" value="Ankyrin_rpt"/>
</dbReference>
<organism evidence="4 5">
    <name type="scientific">Humicola insolens</name>
    <name type="common">Soft-rot fungus</name>
    <dbReference type="NCBI Taxonomy" id="85995"/>
    <lineage>
        <taxon>Eukaryota</taxon>
        <taxon>Fungi</taxon>
        <taxon>Dikarya</taxon>
        <taxon>Ascomycota</taxon>
        <taxon>Pezizomycotina</taxon>
        <taxon>Sordariomycetes</taxon>
        <taxon>Sordariomycetidae</taxon>
        <taxon>Sordariales</taxon>
        <taxon>Chaetomiaceae</taxon>
        <taxon>Mycothermus</taxon>
    </lineage>
</organism>
<feature type="compositionally biased region" description="Low complexity" evidence="2">
    <location>
        <begin position="153"/>
        <end position="175"/>
    </location>
</feature>
<dbReference type="Proteomes" id="UP001583172">
    <property type="component" value="Unassembled WGS sequence"/>
</dbReference>
<feature type="region of interest" description="Disordered" evidence="2">
    <location>
        <begin position="1"/>
        <end position="183"/>
    </location>
</feature>
<evidence type="ECO:0000313" key="5">
    <source>
        <dbReference type="Proteomes" id="UP001583172"/>
    </source>
</evidence>
<feature type="compositionally biased region" description="Polar residues" evidence="2">
    <location>
        <begin position="125"/>
        <end position="152"/>
    </location>
</feature>